<evidence type="ECO:0000313" key="2">
    <source>
        <dbReference type="EMBL" id="KRO18298.1"/>
    </source>
</evidence>
<dbReference type="EMBL" id="JQCE01000005">
    <property type="protein sequence ID" value="KRO18298.1"/>
    <property type="molecule type" value="Genomic_DNA"/>
</dbReference>
<keyword evidence="1" id="KW-1133">Transmembrane helix</keyword>
<proteinExistence type="predicted"/>
<dbReference type="RefSeq" id="WP_054776467.1">
    <property type="nucleotide sequence ID" value="NZ_BBBX01000001.1"/>
</dbReference>
<feature type="transmembrane region" description="Helical" evidence="1">
    <location>
        <begin position="33"/>
        <end position="52"/>
    </location>
</feature>
<protein>
    <recommendedName>
        <fullName evidence="4">DUF2929 domain-containing protein</fullName>
    </recommendedName>
</protein>
<dbReference type="STRING" id="1293598.IV56_GL001429"/>
<name>A0A0R2N5F2_9LACO</name>
<evidence type="ECO:0000256" key="1">
    <source>
        <dbReference type="SAM" id="Phobius"/>
    </source>
</evidence>
<organism evidence="2 3">
    <name type="scientific">Lacticaseibacillus saniviri JCM 17471 = DSM 24301</name>
    <dbReference type="NCBI Taxonomy" id="1293598"/>
    <lineage>
        <taxon>Bacteria</taxon>
        <taxon>Bacillati</taxon>
        <taxon>Bacillota</taxon>
        <taxon>Bacilli</taxon>
        <taxon>Lactobacillales</taxon>
        <taxon>Lactobacillaceae</taxon>
        <taxon>Lacticaseibacillus</taxon>
    </lineage>
</organism>
<gene>
    <name evidence="2" type="ORF">IV56_GL001429</name>
</gene>
<dbReference type="AlphaFoldDB" id="A0A0R2N5F2"/>
<keyword evidence="1" id="KW-0812">Transmembrane</keyword>
<comment type="caution">
    <text evidence="2">The sequence shown here is derived from an EMBL/GenBank/DDBJ whole genome shotgun (WGS) entry which is preliminary data.</text>
</comment>
<dbReference type="OrthoDB" id="2139526at2"/>
<dbReference type="Pfam" id="PF11151">
    <property type="entry name" value="DUF2929"/>
    <property type="match status" value="1"/>
</dbReference>
<dbReference type="Proteomes" id="UP000050969">
    <property type="component" value="Unassembled WGS sequence"/>
</dbReference>
<feature type="transmembrane region" description="Helical" evidence="1">
    <location>
        <begin position="7"/>
        <end position="27"/>
    </location>
</feature>
<dbReference type="InterPro" id="IPR021324">
    <property type="entry name" value="DUF2929"/>
</dbReference>
<accession>A0A0R2N5F2</accession>
<keyword evidence="3" id="KW-1185">Reference proteome</keyword>
<dbReference type="PATRIC" id="fig|1293598.4.peg.1494"/>
<keyword evidence="1" id="KW-0472">Membrane</keyword>
<evidence type="ECO:0008006" key="4">
    <source>
        <dbReference type="Google" id="ProtNLM"/>
    </source>
</evidence>
<evidence type="ECO:0000313" key="3">
    <source>
        <dbReference type="Proteomes" id="UP000050969"/>
    </source>
</evidence>
<sequence>MRYIATLFWGSILGEVIGFLLSALNGTQFNPQQSLIVSVIFVIILFMMPAIMKQFDTTASKS</sequence>
<reference evidence="2 3" key="1">
    <citation type="journal article" date="2015" name="Genome Announc.">
        <title>Expanding the biotechnology potential of lactobacilli through comparative genomics of 213 strains and associated genera.</title>
        <authorList>
            <person name="Sun Z."/>
            <person name="Harris H.M."/>
            <person name="McCann A."/>
            <person name="Guo C."/>
            <person name="Argimon S."/>
            <person name="Zhang W."/>
            <person name="Yang X."/>
            <person name="Jeffery I.B."/>
            <person name="Cooney J.C."/>
            <person name="Kagawa T.F."/>
            <person name="Liu W."/>
            <person name="Song Y."/>
            <person name="Salvetti E."/>
            <person name="Wrobel A."/>
            <person name="Rasinkangas P."/>
            <person name="Parkhill J."/>
            <person name="Rea M.C."/>
            <person name="O'Sullivan O."/>
            <person name="Ritari J."/>
            <person name="Douillard F.P."/>
            <person name="Paul Ross R."/>
            <person name="Yang R."/>
            <person name="Briner A.E."/>
            <person name="Felis G.E."/>
            <person name="de Vos W.M."/>
            <person name="Barrangou R."/>
            <person name="Klaenhammer T.R."/>
            <person name="Caufield P.W."/>
            <person name="Cui Y."/>
            <person name="Zhang H."/>
            <person name="O'Toole P.W."/>
        </authorList>
    </citation>
    <scope>NUCLEOTIDE SEQUENCE [LARGE SCALE GENOMIC DNA]</scope>
    <source>
        <strain evidence="2 3">DSM 24301</strain>
    </source>
</reference>